<dbReference type="GO" id="GO:0055085">
    <property type="term" value="P:transmembrane transport"/>
    <property type="evidence" value="ECO:0007669"/>
    <property type="project" value="InterPro"/>
</dbReference>
<evidence type="ECO:0000256" key="5">
    <source>
        <dbReference type="ARBA" id="ARBA00023136"/>
    </source>
</evidence>
<dbReference type="RefSeq" id="WP_085031332.1">
    <property type="nucleotide sequence ID" value="NZ_CP020772.1"/>
</dbReference>
<dbReference type="KEGG" id="hmn:HM131_19455"/>
<keyword evidence="9" id="KW-1185">Reference proteome</keyword>
<name>A0A1W5ZZS4_9BACI</name>
<dbReference type="STRING" id="402384.HM131_19455"/>
<evidence type="ECO:0000313" key="9">
    <source>
        <dbReference type="Proteomes" id="UP000192527"/>
    </source>
</evidence>
<proteinExistence type="inferred from homology"/>
<accession>A0A1W5ZZS4</accession>
<feature type="transmembrane region" description="Helical" evidence="6">
    <location>
        <begin position="250"/>
        <end position="272"/>
    </location>
</feature>
<feature type="transmembrane region" description="Helical" evidence="6">
    <location>
        <begin position="105"/>
        <end position="125"/>
    </location>
</feature>
<comment type="similarity">
    <text evidence="6">Belongs to the binding-protein-dependent transport system permease family.</text>
</comment>
<dbReference type="EMBL" id="CP020772">
    <property type="protein sequence ID" value="ARI78865.1"/>
    <property type="molecule type" value="Genomic_DNA"/>
</dbReference>
<evidence type="ECO:0000313" key="8">
    <source>
        <dbReference type="EMBL" id="ARI78865.1"/>
    </source>
</evidence>
<dbReference type="InterPro" id="IPR052730">
    <property type="entry name" value="Sugar_ABC_transporter"/>
</dbReference>
<feature type="domain" description="ABC transmembrane type-1" evidence="7">
    <location>
        <begin position="54"/>
        <end position="269"/>
    </location>
</feature>
<feature type="transmembrane region" description="Helical" evidence="6">
    <location>
        <begin position="65"/>
        <end position="84"/>
    </location>
</feature>
<dbReference type="PROSITE" id="PS50928">
    <property type="entry name" value="ABC_TM1"/>
    <property type="match status" value="1"/>
</dbReference>
<dbReference type="PANTHER" id="PTHR43759:SF1">
    <property type="entry name" value="GLUCOSE IMPORT SYSTEM PERMEASE PROTEIN GLCT"/>
    <property type="match status" value="1"/>
</dbReference>
<dbReference type="GO" id="GO:0005886">
    <property type="term" value="C:plasma membrane"/>
    <property type="evidence" value="ECO:0007669"/>
    <property type="project" value="UniProtKB-SubCell"/>
</dbReference>
<protein>
    <submittedName>
        <fullName evidence="8">ABC transporter permease</fullName>
    </submittedName>
</protein>
<keyword evidence="5 6" id="KW-0472">Membrane</keyword>
<feature type="transmembrane region" description="Helical" evidence="6">
    <location>
        <begin position="145"/>
        <end position="166"/>
    </location>
</feature>
<dbReference type="OrthoDB" id="9785836at2"/>
<evidence type="ECO:0000256" key="4">
    <source>
        <dbReference type="ARBA" id="ARBA00022989"/>
    </source>
</evidence>
<dbReference type="Pfam" id="PF00528">
    <property type="entry name" value="BPD_transp_1"/>
    <property type="match status" value="1"/>
</dbReference>
<evidence type="ECO:0000256" key="1">
    <source>
        <dbReference type="ARBA" id="ARBA00004141"/>
    </source>
</evidence>
<evidence type="ECO:0000259" key="7">
    <source>
        <dbReference type="PROSITE" id="PS50928"/>
    </source>
</evidence>
<evidence type="ECO:0000256" key="3">
    <source>
        <dbReference type="ARBA" id="ARBA00022692"/>
    </source>
</evidence>
<sequence length="286" mass="33285">MKLSKTKPYLLFLPTVLFLLLPFYGLFAAVYQSVQKNGSFTLEHYQSLLESDRFLTSVIFSFKNAFIATLLSLMIGLILTRFFYTYLERYTPRLIVWLPMLFPHFVWGYMVILLLSESGVISQILQTSGWLNDSRSFPVWTRDPFGIGIILTYVWKEVPFVILMLLPVYASIKPEYYDLVRTLGGGLWRTFTSVEWPFILPVLIETFLIVFSFTVSAYEVPALLGTTFPEMVSVLSYEWFYGSSWEKRPLAFAAMITLSLSILLMAWAGYAWMNKKRWKALRGRFR</sequence>
<dbReference type="InterPro" id="IPR000515">
    <property type="entry name" value="MetI-like"/>
</dbReference>
<keyword evidence="2 6" id="KW-0813">Transport</keyword>
<dbReference type="Proteomes" id="UP000192527">
    <property type="component" value="Chromosome"/>
</dbReference>
<dbReference type="Gene3D" id="1.10.3720.10">
    <property type="entry name" value="MetI-like"/>
    <property type="match status" value="1"/>
</dbReference>
<keyword evidence="3 6" id="KW-0812">Transmembrane</keyword>
<dbReference type="CDD" id="cd06261">
    <property type="entry name" value="TM_PBP2"/>
    <property type="match status" value="1"/>
</dbReference>
<dbReference type="SUPFAM" id="SSF161098">
    <property type="entry name" value="MetI-like"/>
    <property type="match status" value="1"/>
</dbReference>
<comment type="subcellular location">
    <subcellularLocation>
        <location evidence="6">Cell membrane</location>
        <topology evidence="6">Multi-pass membrane protein</topology>
    </subcellularLocation>
    <subcellularLocation>
        <location evidence="1">Membrane</location>
        <topology evidence="1">Multi-pass membrane protein</topology>
    </subcellularLocation>
</comment>
<organism evidence="8 9">
    <name type="scientific">Halobacillus mangrovi</name>
    <dbReference type="NCBI Taxonomy" id="402384"/>
    <lineage>
        <taxon>Bacteria</taxon>
        <taxon>Bacillati</taxon>
        <taxon>Bacillota</taxon>
        <taxon>Bacilli</taxon>
        <taxon>Bacillales</taxon>
        <taxon>Bacillaceae</taxon>
        <taxon>Halobacillus</taxon>
    </lineage>
</organism>
<gene>
    <name evidence="8" type="ORF">HM131_19455</name>
</gene>
<keyword evidence="4 6" id="KW-1133">Transmembrane helix</keyword>
<reference evidence="8 9" key="1">
    <citation type="submission" date="2017-04" db="EMBL/GenBank/DDBJ databases">
        <title>The whole genome sequencing and assembly of Halobacillus mangrovi strain.</title>
        <authorList>
            <person name="Lee S.-J."/>
            <person name="Park M.-K."/>
            <person name="Kim J.-Y."/>
            <person name="Lee Y.-J."/>
            <person name="Yi H."/>
            <person name="Bahn Y.-S."/>
            <person name="Kim J.F."/>
            <person name="Lee D.-W."/>
        </authorList>
    </citation>
    <scope>NUCLEOTIDE SEQUENCE [LARGE SCALE GENOMIC DNA]</scope>
    <source>
        <strain evidence="8 9">KTB 131</strain>
    </source>
</reference>
<evidence type="ECO:0000256" key="2">
    <source>
        <dbReference type="ARBA" id="ARBA00022448"/>
    </source>
</evidence>
<feature type="transmembrane region" description="Helical" evidence="6">
    <location>
        <begin position="198"/>
        <end position="218"/>
    </location>
</feature>
<evidence type="ECO:0000256" key="6">
    <source>
        <dbReference type="RuleBase" id="RU363032"/>
    </source>
</evidence>
<dbReference type="AlphaFoldDB" id="A0A1W5ZZS4"/>
<dbReference type="PANTHER" id="PTHR43759">
    <property type="entry name" value="TREHALOSE TRANSPORT SYSTEM PERMEASE PROTEIN SUGA"/>
    <property type="match status" value="1"/>
</dbReference>
<dbReference type="InterPro" id="IPR035906">
    <property type="entry name" value="MetI-like_sf"/>
</dbReference>